<proteinExistence type="predicted"/>
<dbReference type="AlphaFoldDB" id="A0A6C0JJ08"/>
<organism evidence="2">
    <name type="scientific">viral metagenome</name>
    <dbReference type="NCBI Taxonomy" id="1070528"/>
    <lineage>
        <taxon>unclassified sequences</taxon>
        <taxon>metagenomes</taxon>
        <taxon>organismal metagenomes</taxon>
    </lineage>
</organism>
<dbReference type="Pfam" id="PF00291">
    <property type="entry name" value="PALP"/>
    <property type="match status" value="1"/>
</dbReference>
<accession>A0A6C0JJ08</accession>
<sequence>MEPITIEKHHGIYVVRDDLLPGGYKSILLSVMNNENPHIKEYVYASPVYGGFQIALSIYCKTHNIKATIFCAKRTKQHPNTLKCIEHGANVIEVDYGYLSVIEKKAREYCIGKLNVEKIIFGASTNKNKLIIAKRVERAMKTLPFIPDEIWCAIGSGTLVSGILLGTRNINIVGVQVGADFKEEDKNLRIIKYPKSFDKESKIKIDFPSMPNYDLKAFELCLKEMKINPNKKILFWNVL</sequence>
<dbReference type="EMBL" id="MN740417">
    <property type="protein sequence ID" value="QHU05549.1"/>
    <property type="molecule type" value="Genomic_DNA"/>
</dbReference>
<protein>
    <recommendedName>
        <fullName evidence="1">Tryptophan synthase beta chain-like PALP domain-containing protein</fullName>
    </recommendedName>
</protein>
<dbReference type="InterPro" id="IPR001926">
    <property type="entry name" value="TrpB-like_PALP"/>
</dbReference>
<evidence type="ECO:0000313" key="2">
    <source>
        <dbReference type="EMBL" id="QHU05549.1"/>
    </source>
</evidence>
<dbReference type="SUPFAM" id="SSF53686">
    <property type="entry name" value="Tryptophan synthase beta subunit-like PLP-dependent enzymes"/>
    <property type="match status" value="1"/>
</dbReference>
<dbReference type="InterPro" id="IPR036052">
    <property type="entry name" value="TrpB-like_PALP_sf"/>
</dbReference>
<dbReference type="Gene3D" id="3.40.50.1100">
    <property type="match status" value="2"/>
</dbReference>
<evidence type="ECO:0000259" key="1">
    <source>
        <dbReference type="Pfam" id="PF00291"/>
    </source>
</evidence>
<feature type="domain" description="Tryptophan synthase beta chain-like PALP" evidence="1">
    <location>
        <begin position="8"/>
        <end position="178"/>
    </location>
</feature>
<reference evidence="2" key="1">
    <citation type="journal article" date="2020" name="Nature">
        <title>Giant virus diversity and host interactions through global metagenomics.</title>
        <authorList>
            <person name="Schulz F."/>
            <person name="Roux S."/>
            <person name="Paez-Espino D."/>
            <person name="Jungbluth S."/>
            <person name="Walsh D.A."/>
            <person name="Denef V.J."/>
            <person name="McMahon K.D."/>
            <person name="Konstantinidis K.T."/>
            <person name="Eloe-Fadrosh E.A."/>
            <person name="Kyrpides N.C."/>
            <person name="Woyke T."/>
        </authorList>
    </citation>
    <scope>NUCLEOTIDE SEQUENCE</scope>
    <source>
        <strain evidence="2">GVMAG-M-3300027736-24</strain>
    </source>
</reference>
<name>A0A6C0JJ08_9ZZZZ</name>